<accession>A0A3P3WDR8</accession>
<evidence type="ECO:0000256" key="1">
    <source>
        <dbReference type="SAM" id="Phobius"/>
    </source>
</evidence>
<feature type="transmembrane region" description="Helical" evidence="1">
    <location>
        <begin position="38"/>
        <end position="58"/>
    </location>
</feature>
<gene>
    <name evidence="2" type="ORF">EG240_00610</name>
</gene>
<name>A0A3P3WDR8_9FLAO</name>
<dbReference type="AlphaFoldDB" id="A0A3P3WDR8"/>
<protein>
    <submittedName>
        <fullName evidence="2">Uncharacterized protein</fullName>
    </submittedName>
</protein>
<dbReference type="EMBL" id="RQVQ01000001">
    <property type="protein sequence ID" value="RRJ93301.1"/>
    <property type="molecule type" value="Genomic_DNA"/>
</dbReference>
<dbReference type="Proteomes" id="UP000275719">
    <property type="component" value="Unassembled WGS sequence"/>
</dbReference>
<keyword evidence="1" id="KW-0472">Membrane</keyword>
<proteinExistence type="predicted"/>
<evidence type="ECO:0000313" key="2">
    <source>
        <dbReference type="EMBL" id="RRJ93301.1"/>
    </source>
</evidence>
<feature type="transmembrane region" description="Helical" evidence="1">
    <location>
        <begin position="5"/>
        <end position="23"/>
    </location>
</feature>
<dbReference type="RefSeq" id="WP_125016349.1">
    <property type="nucleotide sequence ID" value="NZ_RQVQ01000001.1"/>
</dbReference>
<sequence length="61" mass="7071">MERILVGTIFLVIGLIGIIIQRIPKFRDGPGFAAEMKFYIYFYVLAFVGIFILSMTFFEDK</sequence>
<comment type="caution">
    <text evidence="2">The sequence shown here is derived from an EMBL/GenBank/DDBJ whole genome shotgun (WGS) entry which is preliminary data.</text>
</comment>
<organism evidence="2 3">
    <name type="scientific">Paenimyroides tangerinum</name>
    <dbReference type="NCBI Taxonomy" id="2488728"/>
    <lineage>
        <taxon>Bacteria</taxon>
        <taxon>Pseudomonadati</taxon>
        <taxon>Bacteroidota</taxon>
        <taxon>Flavobacteriia</taxon>
        <taxon>Flavobacteriales</taxon>
        <taxon>Flavobacteriaceae</taxon>
        <taxon>Paenimyroides</taxon>
    </lineage>
</organism>
<keyword evidence="1" id="KW-0812">Transmembrane</keyword>
<evidence type="ECO:0000313" key="3">
    <source>
        <dbReference type="Proteomes" id="UP000275719"/>
    </source>
</evidence>
<keyword evidence="1" id="KW-1133">Transmembrane helix</keyword>
<reference evidence="2 3" key="1">
    <citation type="submission" date="2018-11" db="EMBL/GenBank/DDBJ databases">
        <title>Flavobacterium sp. nov., YIM 102701-2 draft genome.</title>
        <authorList>
            <person name="Li G."/>
            <person name="Jiang Y."/>
        </authorList>
    </citation>
    <scope>NUCLEOTIDE SEQUENCE [LARGE SCALE GENOMIC DNA]</scope>
    <source>
        <strain evidence="2 3">YIM 102701-2</strain>
    </source>
</reference>
<keyword evidence="3" id="KW-1185">Reference proteome</keyword>